<protein>
    <recommendedName>
        <fullName evidence="8">ATP synthase mitochondrial F1 complex assembly factor 1</fullName>
    </recommendedName>
</protein>
<accession>A0A813DWS1</accession>
<dbReference type="GO" id="GO:0005739">
    <property type="term" value="C:mitochondrion"/>
    <property type="evidence" value="ECO:0007669"/>
    <property type="project" value="UniProtKB-SubCell"/>
</dbReference>
<dbReference type="EMBL" id="CAJNNW010014038">
    <property type="protein sequence ID" value="CAE8656150.1"/>
    <property type="molecule type" value="Genomic_DNA"/>
</dbReference>
<evidence type="ECO:0000313" key="6">
    <source>
        <dbReference type="EMBL" id="CAE8656150.1"/>
    </source>
</evidence>
<dbReference type="EMBL" id="CAJNNV010004618">
    <property type="protein sequence ID" value="CAE8590986.1"/>
    <property type="molecule type" value="Genomic_DNA"/>
</dbReference>
<dbReference type="InterPro" id="IPR010591">
    <property type="entry name" value="ATP11"/>
</dbReference>
<comment type="similarity">
    <text evidence="2">Belongs to the ATP11 family.</text>
</comment>
<dbReference type="Pfam" id="PF06644">
    <property type="entry name" value="ATP11"/>
    <property type="match status" value="1"/>
</dbReference>
<dbReference type="PANTHER" id="PTHR13126">
    <property type="entry name" value="CHAPERONE ATP11"/>
    <property type="match status" value="1"/>
</dbReference>
<dbReference type="Proteomes" id="UP000626109">
    <property type="component" value="Unassembled WGS sequence"/>
</dbReference>
<organism evidence="5 7">
    <name type="scientific">Polarella glacialis</name>
    <name type="common">Dinoflagellate</name>
    <dbReference type="NCBI Taxonomy" id="89957"/>
    <lineage>
        <taxon>Eukaryota</taxon>
        <taxon>Sar</taxon>
        <taxon>Alveolata</taxon>
        <taxon>Dinophyceae</taxon>
        <taxon>Suessiales</taxon>
        <taxon>Suessiaceae</taxon>
        <taxon>Polarella</taxon>
    </lineage>
</organism>
<dbReference type="GO" id="GO:0033615">
    <property type="term" value="P:mitochondrial proton-transporting ATP synthase complex assembly"/>
    <property type="evidence" value="ECO:0007669"/>
    <property type="project" value="TreeGrafter"/>
</dbReference>
<reference evidence="5" key="1">
    <citation type="submission" date="2021-02" db="EMBL/GenBank/DDBJ databases">
        <authorList>
            <person name="Dougan E. K."/>
            <person name="Rhodes N."/>
            <person name="Thang M."/>
            <person name="Chan C."/>
        </authorList>
    </citation>
    <scope>NUCLEOTIDE SEQUENCE</scope>
</reference>
<gene>
    <name evidence="5" type="ORF">PGLA1383_LOCUS9683</name>
    <name evidence="6" type="ORF">PGLA2088_LOCUS11993</name>
</gene>
<evidence type="ECO:0008006" key="8">
    <source>
        <dbReference type="Google" id="ProtNLM"/>
    </source>
</evidence>
<keyword evidence="4" id="KW-0496">Mitochondrion</keyword>
<evidence type="ECO:0000256" key="2">
    <source>
        <dbReference type="ARBA" id="ARBA00009116"/>
    </source>
</evidence>
<evidence type="ECO:0000313" key="7">
    <source>
        <dbReference type="Proteomes" id="UP000654075"/>
    </source>
</evidence>
<comment type="subcellular location">
    <subcellularLocation>
        <location evidence="1">Mitochondrion</location>
    </subcellularLocation>
</comment>
<proteinExistence type="inferred from homology"/>
<keyword evidence="3" id="KW-0809">Transit peptide</keyword>
<dbReference type="OrthoDB" id="16535at2759"/>
<evidence type="ECO:0000256" key="3">
    <source>
        <dbReference type="ARBA" id="ARBA00022946"/>
    </source>
</evidence>
<evidence type="ECO:0000256" key="1">
    <source>
        <dbReference type="ARBA" id="ARBA00004173"/>
    </source>
</evidence>
<dbReference type="AlphaFoldDB" id="A0A813DWS1"/>
<dbReference type="Proteomes" id="UP000654075">
    <property type="component" value="Unassembled WGS sequence"/>
</dbReference>
<comment type="caution">
    <text evidence="5">The sequence shown here is derived from an EMBL/GenBank/DDBJ whole genome shotgun (WGS) entry which is preliminary data.</text>
</comment>
<name>A0A813DWS1_POLGL</name>
<evidence type="ECO:0000313" key="5">
    <source>
        <dbReference type="EMBL" id="CAE8590986.1"/>
    </source>
</evidence>
<keyword evidence="7" id="KW-1185">Reference proteome</keyword>
<sequence>MLRASRHLDRIGRAHVAAEMRASLSLSLGSLPQKRCAKTGHVGEGLAPGVPGGRTRLSDVAKVPLFMKETSVRVRELWLEKYRDNGQIVAGALADTDYYKLKANMEACPMFLLPVPKGEGYQNFVWQVQENRILFKTIDGFQQNSPILDLSVTLFTELVGSHQLVLLFGEMQSGVFSKDEAALAIRYLREVYTDPEQFRWVKRFNHEPRDFDYGEFTREFRPLERWQALGRRTASF</sequence>
<evidence type="ECO:0000256" key="4">
    <source>
        <dbReference type="ARBA" id="ARBA00023128"/>
    </source>
</evidence>
<dbReference type="OMA" id="RCEIKDE"/>
<dbReference type="PANTHER" id="PTHR13126:SF0">
    <property type="entry name" value="ATP SYNTHASE MITOCHONDRIAL F1 COMPLEX ASSEMBLY FACTOR 1"/>
    <property type="match status" value="1"/>
</dbReference>